<gene>
    <name evidence="8" type="ORF">ACFQV2_35190</name>
</gene>
<accession>A0ABW2TVH2</accession>
<organism evidence="8 9">
    <name type="scientific">Actinokineospora soli</name>
    <dbReference type="NCBI Taxonomy" id="1048753"/>
    <lineage>
        <taxon>Bacteria</taxon>
        <taxon>Bacillati</taxon>
        <taxon>Actinomycetota</taxon>
        <taxon>Actinomycetes</taxon>
        <taxon>Pseudonocardiales</taxon>
        <taxon>Pseudonocardiaceae</taxon>
        <taxon>Actinokineospora</taxon>
    </lineage>
</organism>
<dbReference type="Gene3D" id="3.40.80.10">
    <property type="entry name" value="Peptidoglycan recognition protein-like"/>
    <property type="match status" value="1"/>
</dbReference>
<keyword evidence="6" id="KW-0732">Signal</keyword>
<dbReference type="EMBL" id="JBHTEY010000004">
    <property type="protein sequence ID" value="MFC7617877.1"/>
    <property type="molecule type" value="Genomic_DNA"/>
</dbReference>
<dbReference type="EC" id="3.5.1.28" evidence="2"/>
<dbReference type="Pfam" id="PF01510">
    <property type="entry name" value="Amidase_2"/>
    <property type="match status" value="1"/>
</dbReference>
<dbReference type="SUPFAM" id="SSF53955">
    <property type="entry name" value="Lysozyme-like"/>
    <property type="match status" value="1"/>
</dbReference>
<comment type="caution">
    <text evidence="8">The sequence shown here is derived from an EMBL/GenBank/DDBJ whole genome shotgun (WGS) entry which is preliminary data.</text>
</comment>
<feature type="domain" description="N-acetylmuramoyl-L-alanine amidase" evidence="7">
    <location>
        <begin position="261"/>
        <end position="397"/>
    </location>
</feature>
<evidence type="ECO:0000256" key="5">
    <source>
        <dbReference type="SAM" id="MobiDB-lite"/>
    </source>
</evidence>
<proteinExistence type="predicted"/>
<evidence type="ECO:0000313" key="9">
    <source>
        <dbReference type="Proteomes" id="UP001596512"/>
    </source>
</evidence>
<feature type="signal peptide" evidence="6">
    <location>
        <begin position="1"/>
        <end position="25"/>
    </location>
</feature>
<dbReference type="InterPro" id="IPR002502">
    <property type="entry name" value="Amidase_domain"/>
</dbReference>
<evidence type="ECO:0000313" key="8">
    <source>
        <dbReference type="EMBL" id="MFC7617877.1"/>
    </source>
</evidence>
<dbReference type="GO" id="GO:0008745">
    <property type="term" value="F:N-acetylmuramoyl-L-alanine amidase activity"/>
    <property type="evidence" value="ECO:0007669"/>
    <property type="project" value="UniProtKB-EC"/>
</dbReference>
<comment type="catalytic activity">
    <reaction evidence="1">
        <text>Hydrolyzes the link between N-acetylmuramoyl residues and L-amino acid residues in certain cell-wall glycopeptides.</text>
        <dbReference type="EC" id="3.5.1.28"/>
    </reaction>
</comment>
<dbReference type="Gene3D" id="1.10.530.10">
    <property type="match status" value="1"/>
</dbReference>
<keyword evidence="9" id="KW-1185">Reference proteome</keyword>
<reference evidence="9" key="1">
    <citation type="journal article" date="2019" name="Int. J. Syst. Evol. Microbiol.">
        <title>The Global Catalogue of Microorganisms (GCM) 10K type strain sequencing project: providing services to taxonomists for standard genome sequencing and annotation.</title>
        <authorList>
            <consortium name="The Broad Institute Genomics Platform"/>
            <consortium name="The Broad Institute Genome Sequencing Center for Infectious Disease"/>
            <person name="Wu L."/>
            <person name="Ma J."/>
        </authorList>
    </citation>
    <scope>NUCLEOTIDE SEQUENCE [LARGE SCALE GENOMIC DNA]</scope>
    <source>
        <strain evidence="9">JCM 17695</strain>
    </source>
</reference>
<dbReference type="PANTHER" id="PTHR30417:SF1">
    <property type="entry name" value="N-ACETYLMURAMOYL-L-ALANINE AMIDASE AMID"/>
    <property type="match status" value="1"/>
</dbReference>
<dbReference type="CDD" id="cd06583">
    <property type="entry name" value="PGRP"/>
    <property type="match status" value="1"/>
</dbReference>
<dbReference type="InterPro" id="IPR036505">
    <property type="entry name" value="Amidase/PGRP_sf"/>
</dbReference>
<evidence type="ECO:0000256" key="3">
    <source>
        <dbReference type="ARBA" id="ARBA00022801"/>
    </source>
</evidence>
<evidence type="ECO:0000256" key="4">
    <source>
        <dbReference type="ARBA" id="ARBA00023316"/>
    </source>
</evidence>
<evidence type="ECO:0000256" key="2">
    <source>
        <dbReference type="ARBA" id="ARBA00011901"/>
    </source>
</evidence>
<protein>
    <recommendedName>
        <fullName evidence="2">N-acetylmuramoyl-L-alanine amidase</fullName>
        <ecNumber evidence="2">3.5.1.28</ecNumber>
    </recommendedName>
</protein>
<dbReference type="PANTHER" id="PTHR30417">
    <property type="entry name" value="N-ACETYLMURAMOYL-L-ALANINE AMIDASE AMID"/>
    <property type="match status" value="1"/>
</dbReference>
<dbReference type="SUPFAM" id="SSF55846">
    <property type="entry name" value="N-acetylmuramoyl-L-alanine amidase-like"/>
    <property type="match status" value="1"/>
</dbReference>
<feature type="region of interest" description="Disordered" evidence="5">
    <location>
        <begin position="86"/>
        <end position="119"/>
    </location>
</feature>
<evidence type="ECO:0000259" key="7">
    <source>
        <dbReference type="SMART" id="SM00644"/>
    </source>
</evidence>
<evidence type="ECO:0000256" key="6">
    <source>
        <dbReference type="SAM" id="SignalP"/>
    </source>
</evidence>
<sequence>MHRRRTLAAAVVALAALAITNPASAAPKDEQRQRAFAAAADEFDVPEDLLVALSYLESRWDANAGQPSVAAGYGPMHLTDVAAANAGGTHHDHGEDPRGDTSRKTLKPKHKPSDFTAPSLHTLAKAAELTGIDPAKLRTDPTANIRGGAALLAEHQRGLGELTDDPADWYGAVARYSGATDRAAAKAFADEVYGVLSKGANRTTDDGQRVRLRGAAVEPDRTALDRTGLSATTAAADCPADLACESIPAPYQQITGGYGNHDKANRPTSQKVDYIVIHDTEGSYAGTISAVQDPTYVSWHYTLRSSDGHVAQHVPTKDVAWHAGNWYVNAKAIGVEHEGFAAQGTWYTEAMYRASAKLVKYLATRYGVPLDRAHIIGHDNVPGLVPERVKQMHWDPGPYWNWAHYFGLLGKPLNADGSPYTGIVMIRPNFSTNKPAFTGCTSAGTPCPLRGSTSVHLRTAPSDTAPLLKDIGLRADGSPSTMAVSDIGSRVDTGQKFAVAGRSGDWTAIWYLGQKGWLRTVNTVPAKGVQVWPKAGKTSVKVYGRAYPEASAYPSGITPQPDVALQYTLPAGQKYVMGGDVVSEYYKADTFDPVHHVVVRGERYIQIQFGHRFAFVKASDVTLRTDYTAPGPIYPRR</sequence>
<keyword evidence="3 8" id="KW-0378">Hydrolase</keyword>
<keyword evidence="4" id="KW-0961">Cell wall biogenesis/degradation</keyword>
<evidence type="ECO:0000256" key="1">
    <source>
        <dbReference type="ARBA" id="ARBA00001561"/>
    </source>
</evidence>
<name>A0ABW2TVH2_9PSEU</name>
<dbReference type="InterPro" id="IPR051206">
    <property type="entry name" value="NAMLAA_amidase_2"/>
</dbReference>
<dbReference type="SMART" id="SM00644">
    <property type="entry name" value="Ami_2"/>
    <property type="match status" value="1"/>
</dbReference>
<feature type="chain" id="PRO_5045693324" description="N-acetylmuramoyl-L-alanine amidase" evidence="6">
    <location>
        <begin position="26"/>
        <end position="637"/>
    </location>
</feature>
<dbReference type="Proteomes" id="UP001596512">
    <property type="component" value="Unassembled WGS sequence"/>
</dbReference>
<feature type="compositionally biased region" description="Basic and acidic residues" evidence="5">
    <location>
        <begin position="89"/>
        <end position="103"/>
    </location>
</feature>
<dbReference type="InterPro" id="IPR023346">
    <property type="entry name" value="Lysozyme-like_dom_sf"/>
</dbReference>